<reference evidence="1" key="1">
    <citation type="journal article" date="2015" name="Nature">
        <title>Complex archaea that bridge the gap between prokaryotes and eukaryotes.</title>
        <authorList>
            <person name="Spang A."/>
            <person name="Saw J.H."/>
            <person name="Jorgensen S.L."/>
            <person name="Zaremba-Niedzwiedzka K."/>
            <person name="Martijn J."/>
            <person name="Lind A.E."/>
            <person name="van Eijk R."/>
            <person name="Schleper C."/>
            <person name="Guy L."/>
            <person name="Ettema T.J."/>
        </authorList>
    </citation>
    <scope>NUCLEOTIDE SEQUENCE</scope>
</reference>
<organism evidence="1">
    <name type="scientific">marine sediment metagenome</name>
    <dbReference type="NCBI Taxonomy" id="412755"/>
    <lineage>
        <taxon>unclassified sequences</taxon>
        <taxon>metagenomes</taxon>
        <taxon>ecological metagenomes</taxon>
    </lineage>
</organism>
<accession>A0A0F9B209</accession>
<name>A0A0F9B209_9ZZZZ</name>
<protein>
    <submittedName>
        <fullName evidence="1">Uncharacterized protein</fullName>
    </submittedName>
</protein>
<gene>
    <name evidence="1" type="ORF">LCGC14_2582440</name>
</gene>
<sequence length="57" mass="5845">GKREFKFFPQGSATSVIFYLGSAIVTSYNAEATMGGAVTCSASLQGTGFLTRGTTSA</sequence>
<evidence type="ECO:0000313" key="1">
    <source>
        <dbReference type="EMBL" id="KKL07792.1"/>
    </source>
</evidence>
<dbReference type="EMBL" id="LAZR01043143">
    <property type="protein sequence ID" value="KKL07792.1"/>
    <property type="molecule type" value="Genomic_DNA"/>
</dbReference>
<comment type="caution">
    <text evidence="1">The sequence shown here is derived from an EMBL/GenBank/DDBJ whole genome shotgun (WGS) entry which is preliminary data.</text>
</comment>
<feature type="non-terminal residue" evidence="1">
    <location>
        <position position="1"/>
    </location>
</feature>
<proteinExistence type="predicted"/>
<dbReference type="AlphaFoldDB" id="A0A0F9B209"/>